<feature type="transmembrane region" description="Helical" evidence="6">
    <location>
        <begin position="197"/>
        <end position="218"/>
    </location>
</feature>
<comment type="subcellular location">
    <subcellularLocation>
        <location evidence="1">Cell membrane</location>
        <topology evidence="1">Multi-pass membrane protein</topology>
    </subcellularLocation>
</comment>
<evidence type="ECO:0000256" key="2">
    <source>
        <dbReference type="ARBA" id="ARBA00022475"/>
    </source>
</evidence>
<evidence type="ECO:0000256" key="5">
    <source>
        <dbReference type="ARBA" id="ARBA00023136"/>
    </source>
</evidence>
<comment type="caution">
    <text evidence="7">The sequence shown here is derived from an EMBL/GenBank/DDBJ whole genome shotgun (WGS) entry which is preliminary data.</text>
</comment>
<reference evidence="7 8" key="1">
    <citation type="submission" date="2020-07" db="EMBL/GenBank/DDBJ databases">
        <title>Sequencing the genomes of 1000 actinobacteria strains.</title>
        <authorList>
            <person name="Klenk H.-P."/>
        </authorList>
    </citation>
    <scope>NUCLEOTIDE SEQUENCE [LARGE SCALE GENOMIC DNA]</scope>
    <source>
        <strain evidence="7 8">DSM 23871</strain>
    </source>
</reference>
<keyword evidence="4 6" id="KW-1133">Transmembrane helix</keyword>
<feature type="transmembrane region" description="Helical" evidence="6">
    <location>
        <begin position="383"/>
        <end position="403"/>
    </location>
</feature>
<evidence type="ECO:0000313" key="7">
    <source>
        <dbReference type="EMBL" id="NYD74635.1"/>
    </source>
</evidence>
<dbReference type="InterPro" id="IPR050833">
    <property type="entry name" value="Poly_Biosynth_Transport"/>
</dbReference>
<feature type="transmembrane region" description="Helical" evidence="6">
    <location>
        <begin position="135"/>
        <end position="158"/>
    </location>
</feature>
<gene>
    <name evidence="7" type="ORF">BJ963_002154</name>
</gene>
<dbReference type="RefSeq" id="WP_089908122.1">
    <property type="nucleotide sequence ID" value="NZ_BAAAPX010000001.1"/>
</dbReference>
<dbReference type="PANTHER" id="PTHR30250:SF11">
    <property type="entry name" value="O-ANTIGEN TRANSPORTER-RELATED"/>
    <property type="match status" value="1"/>
</dbReference>
<organism evidence="7 8">
    <name type="scientific">Leifsonia soli</name>
    <dbReference type="NCBI Taxonomy" id="582665"/>
    <lineage>
        <taxon>Bacteria</taxon>
        <taxon>Bacillati</taxon>
        <taxon>Actinomycetota</taxon>
        <taxon>Actinomycetes</taxon>
        <taxon>Micrococcales</taxon>
        <taxon>Microbacteriaceae</taxon>
        <taxon>Leifsonia</taxon>
    </lineage>
</organism>
<evidence type="ECO:0000256" key="6">
    <source>
        <dbReference type="SAM" id="Phobius"/>
    </source>
</evidence>
<dbReference type="EMBL" id="JACCBJ010000001">
    <property type="protein sequence ID" value="NYD74635.1"/>
    <property type="molecule type" value="Genomic_DNA"/>
</dbReference>
<feature type="transmembrane region" description="Helical" evidence="6">
    <location>
        <begin position="409"/>
        <end position="430"/>
    </location>
</feature>
<keyword evidence="8" id="KW-1185">Reference proteome</keyword>
<protein>
    <submittedName>
        <fullName evidence="7">O-antigen/teichoic acid export membrane protein</fullName>
    </submittedName>
</protein>
<keyword evidence="3 6" id="KW-0812">Transmembrane</keyword>
<feature type="transmembrane region" description="Helical" evidence="6">
    <location>
        <begin position="12"/>
        <end position="34"/>
    </location>
</feature>
<name>A0A852T133_9MICO</name>
<feature type="transmembrane region" description="Helical" evidence="6">
    <location>
        <begin position="54"/>
        <end position="78"/>
    </location>
</feature>
<dbReference type="Proteomes" id="UP000589620">
    <property type="component" value="Unassembled WGS sequence"/>
</dbReference>
<evidence type="ECO:0000256" key="3">
    <source>
        <dbReference type="ARBA" id="ARBA00022692"/>
    </source>
</evidence>
<feature type="transmembrane region" description="Helical" evidence="6">
    <location>
        <begin position="99"/>
        <end position="123"/>
    </location>
</feature>
<dbReference type="PANTHER" id="PTHR30250">
    <property type="entry name" value="PST FAMILY PREDICTED COLANIC ACID TRANSPORTER"/>
    <property type="match status" value="1"/>
</dbReference>
<feature type="transmembrane region" description="Helical" evidence="6">
    <location>
        <begin position="319"/>
        <end position="340"/>
    </location>
</feature>
<feature type="transmembrane region" description="Helical" evidence="6">
    <location>
        <begin position="279"/>
        <end position="299"/>
    </location>
</feature>
<accession>A0A852T133</accession>
<keyword evidence="5 6" id="KW-0472">Membrane</keyword>
<sequence>MTALRPQRTGMVRAVGSTAVIKVVVMGISGLIGIVNSRLIIQNFGTDAYAQYGLLAALPALLPFADLGIAAVVINAVAGSDKPASDRLVRSTIVTAFRILLCSAAAIVGVGLVISLLGWWPAILGGALLPDGGSLAAFLCLGTFALVLPLTVGSRVLVGLGRTSTQTASQAVVAPAMFLGLATLVALSAPAGSFLAVLSYIANGLASLICLIVAARLIRPQIGKALREVPFPRRYPGVPAMGVAWPMLVQMVALPIAMQTDRLLLSHLTTGTELAQYNLASQLFGLVVQTIAAAGVALWPIYAKARSESRIESPMKPTLWFLAGGLGLGLVLAALSPLLTHFIAGDRFTLDPWLVGGFVVFVALQAAKYPAGMYMTDKRGLTFQVWPILASVPLNLVLSWWLIGVIGAGGPIVGSAISVAVCQVLPNLWYVTHDLGRRRAEVPGDGREDVL</sequence>
<feature type="transmembrane region" description="Helical" evidence="6">
    <location>
        <begin position="170"/>
        <end position="191"/>
    </location>
</feature>
<evidence type="ECO:0000256" key="1">
    <source>
        <dbReference type="ARBA" id="ARBA00004651"/>
    </source>
</evidence>
<dbReference type="GO" id="GO:0005886">
    <property type="term" value="C:plasma membrane"/>
    <property type="evidence" value="ECO:0007669"/>
    <property type="project" value="UniProtKB-SubCell"/>
</dbReference>
<feature type="transmembrane region" description="Helical" evidence="6">
    <location>
        <begin position="238"/>
        <end position="259"/>
    </location>
</feature>
<feature type="transmembrane region" description="Helical" evidence="6">
    <location>
        <begin position="352"/>
        <end position="371"/>
    </location>
</feature>
<proteinExistence type="predicted"/>
<dbReference type="AlphaFoldDB" id="A0A852T133"/>
<keyword evidence="2" id="KW-1003">Cell membrane</keyword>
<evidence type="ECO:0000256" key="4">
    <source>
        <dbReference type="ARBA" id="ARBA00022989"/>
    </source>
</evidence>
<evidence type="ECO:0000313" key="8">
    <source>
        <dbReference type="Proteomes" id="UP000589620"/>
    </source>
</evidence>